<dbReference type="Proteomes" id="UP000014983">
    <property type="component" value="Chromosome"/>
</dbReference>
<dbReference type="STRING" id="1276221.SDIMI_v3c07830"/>
<reference evidence="2 3" key="1">
    <citation type="journal article" date="2013" name="Genome Biol. Evol.">
        <title>Comparison of metabolic capacities and inference of gene content evolution in mosquito-associated Spiroplasma diminutum and S. taiwanense.</title>
        <authorList>
            <person name="Lo W.S."/>
            <person name="Ku C."/>
            <person name="Chen L.L."/>
            <person name="Chang T.H."/>
            <person name="Kuo C.H."/>
        </authorList>
    </citation>
    <scope>NUCLEOTIDE SEQUENCE [LARGE SCALE GENOMIC DNA]</scope>
    <source>
        <strain evidence="2">CUAS-1</strain>
    </source>
</reference>
<feature type="transmembrane region" description="Helical" evidence="1">
    <location>
        <begin position="33"/>
        <end position="52"/>
    </location>
</feature>
<name>S5M342_9MOLU</name>
<gene>
    <name evidence="2" type="ORF">SDIMI_v3c07830</name>
</gene>
<accession>S5M342</accession>
<keyword evidence="3" id="KW-1185">Reference proteome</keyword>
<dbReference type="HOGENOM" id="CLU_1146621_0_0_14"/>
<dbReference type="InParanoid" id="S5M342"/>
<keyword evidence="1" id="KW-1133">Transmembrane helix</keyword>
<keyword evidence="1" id="KW-0812">Transmembrane</keyword>
<feature type="transmembrane region" description="Helical" evidence="1">
    <location>
        <begin position="87"/>
        <end position="109"/>
    </location>
</feature>
<keyword evidence="1" id="KW-0472">Membrane</keyword>
<dbReference type="KEGG" id="sdi:SDIMI_v3c07830"/>
<dbReference type="OrthoDB" id="9842276at2"/>
<evidence type="ECO:0000256" key="1">
    <source>
        <dbReference type="SAM" id="Phobius"/>
    </source>
</evidence>
<feature type="transmembrane region" description="Helical" evidence="1">
    <location>
        <begin position="136"/>
        <end position="165"/>
    </location>
</feature>
<feature type="transmembrane region" description="Helical" evidence="1">
    <location>
        <begin position="7"/>
        <end position="27"/>
    </location>
</feature>
<evidence type="ECO:0000313" key="2">
    <source>
        <dbReference type="EMBL" id="AGR42487.1"/>
    </source>
</evidence>
<proteinExistence type="predicted"/>
<protein>
    <recommendedName>
        <fullName evidence="4">Transmembrane protein</fullName>
    </recommendedName>
</protein>
<evidence type="ECO:0000313" key="3">
    <source>
        <dbReference type="Proteomes" id="UP000014983"/>
    </source>
</evidence>
<sequence length="242" mass="28618">MKKIKENSYLIAIFSLIFLTFPIQTILENKIAILTFSLVIDIVLGIIAIYFITNFITKFLKHAEKYNYEITRRNLLNMHSLNNNFRFYMTMFITLIFFAISFCVALSAFERTDRITEEFEWWTQFEGSKYINIGTVWIASIIFVIFVNIFLIYSVFYLFVCLFFYSVIKIVSTSNQEVSDKIYKEAIRLDIMLQIIFEKIKVINIQSNTLKDTWEEKVILISNIESHELKTLKKGTTPPEIF</sequence>
<dbReference type="AlphaFoldDB" id="S5M342"/>
<dbReference type="EMBL" id="CP005076">
    <property type="protein sequence ID" value="AGR42487.1"/>
    <property type="molecule type" value="Genomic_DNA"/>
</dbReference>
<dbReference type="PATRIC" id="fig|1276221.3.peg.785"/>
<dbReference type="RefSeq" id="WP_020836715.1">
    <property type="nucleotide sequence ID" value="NC_021833.1"/>
</dbReference>
<organism evidence="2 3">
    <name type="scientific">Spiroplasma diminutum CUAS-1</name>
    <dbReference type="NCBI Taxonomy" id="1276221"/>
    <lineage>
        <taxon>Bacteria</taxon>
        <taxon>Bacillati</taxon>
        <taxon>Mycoplasmatota</taxon>
        <taxon>Mollicutes</taxon>
        <taxon>Entomoplasmatales</taxon>
        <taxon>Spiroplasmataceae</taxon>
        <taxon>Spiroplasma</taxon>
    </lineage>
</organism>
<evidence type="ECO:0008006" key="4">
    <source>
        <dbReference type="Google" id="ProtNLM"/>
    </source>
</evidence>